<dbReference type="InterPro" id="IPR045584">
    <property type="entry name" value="Pilin-like"/>
</dbReference>
<keyword evidence="1" id="KW-0472">Membrane</keyword>
<name>A0A3A4R4U7_9BACT</name>
<organism evidence="2 3">
    <name type="scientific">Candidatus Auribacter fodinae</name>
    <dbReference type="NCBI Taxonomy" id="2093366"/>
    <lineage>
        <taxon>Bacteria</taxon>
        <taxon>Pseudomonadati</taxon>
        <taxon>Candidatus Auribacterota</taxon>
        <taxon>Candidatus Auribacteria</taxon>
        <taxon>Candidatus Auribacterales</taxon>
        <taxon>Candidatus Auribacteraceae</taxon>
        <taxon>Candidatus Auribacter</taxon>
    </lineage>
</organism>
<dbReference type="SUPFAM" id="SSF54523">
    <property type="entry name" value="Pili subunits"/>
    <property type="match status" value="1"/>
</dbReference>
<evidence type="ECO:0000256" key="1">
    <source>
        <dbReference type="SAM" id="Phobius"/>
    </source>
</evidence>
<sequence>MKACVSRKSLGFTFIELLFVFSLVSILTLMILPALSKMKEKGRQATCIGNQRQLAVAAILYANEALCKLPLSLVKAVEDGYAVTDCGQANNVLSYGDEAYAQSAMSALYNANYDITRCPEVSGSVLDDVPMFSYGINVYVTGMKLDLIENASTTVMLTDSHYEGVSSSNEVAFRHANHLAIAAFVDGHIELFTGIVPPTQFTPQFDTEEEYTEDPPVVDPPADDPPADGPVVRSYPPIVDENGFEIIMITSTDPEDGTTISIDLSSTPLTDKALSHVSYTFNIDLPHDVLQLIADSASSTMGYPVVVVDPDPQTGLRGIKFDETALGEDGVIESCNFTFSVPIEHYNNMDSVSVTTKAGQGIYTTTVDFDQE</sequence>
<reference evidence="2 3" key="1">
    <citation type="journal article" date="2017" name="ISME J.">
        <title>Energy and carbon metabolisms in a deep terrestrial subsurface fluid microbial community.</title>
        <authorList>
            <person name="Momper L."/>
            <person name="Jungbluth S.P."/>
            <person name="Lee M.D."/>
            <person name="Amend J.P."/>
        </authorList>
    </citation>
    <scope>NUCLEOTIDE SEQUENCE [LARGE SCALE GENOMIC DNA]</scope>
    <source>
        <strain evidence="2">SURF_26</strain>
    </source>
</reference>
<feature type="transmembrane region" description="Helical" evidence="1">
    <location>
        <begin position="12"/>
        <end position="35"/>
    </location>
</feature>
<evidence type="ECO:0000313" key="2">
    <source>
        <dbReference type="EMBL" id="RJP57298.1"/>
    </source>
</evidence>
<keyword evidence="1" id="KW-0812">Transmembrane</keyword>
<dbReference type="AlphaFoldDB" id="A0A3A4R4U7"/>
<accession>A0A3A4R4U7</accession>
<dbReference type="Proteomes" id="UP000266426">
    <property type="component" value="Unassembled WGS sequence"/>
</dbReference>
<evidence type="ECO:0000313" key="3">
    <source>
        <dbReference type="Proteomes" id="UP000266426"/>
    </source>
</evidence>
<keyword evidence="1" id="KW-1133">Transmembrane helix</keyword>
<comment type="caution">
    <text evidence="2">The sequence shown here is derived from an EMBL/GenBank/DDBJ whole genome shotgun (WGS) entry which is preliminary data.</text>
</comment>
<dbReference type="EMBL" id="QZJZ01000083">
    <property type="protein sequence ID" value="RJP57298.1"/>
    <property type="molecule type" value="Genomic_DNA"/>
</dbReference>
<proteinExistence type="predicted"/>
<protein>
    <submittedName>
        <fullName evidence="2">Type II secretion system protein</fullName>
    </submittedName>
</protein>
<gene>
    <name evidence="2" type="ORF">C4541_10585</name>
</gene>
<dbReference type="Gene3D" id="3.30.700.10">
    <property type="entry name" value="Glycoprotein, Type 4 Pilin"/>
    <property type="match status" value="1"/>
</dbReference>